<organism evidence="1">
    <name type="scientific">Fervidobacterium nodosum</name>
    <dbReference type="NCBI Taxonomy" id="2424"/>
    <lineage>
        <taxon>Bacteria</taxon>
        <taxon>Thermotogati</taxon>
        <taxon>Thermotogota</taxon>
        <taxon>Thermotogae</taxon>
        <taxon>Thermotogales</taxon>
        <taxon>Fervidobacteriaceae</taxon>
        <taxon>Fervidobacterium</taxon>
    </lineage>
</organism>
<protein>
    <recommendedName>
        <fullName evidence="2">CYTH domain-containing protein</fullName>
    </recommendedName>
</protein>
<comment type="caution">
    <text evidence="1">The sequence shown here is derived from an EMBL/GenBank/DDBJ whole genome shotgun (WGS) entry which is preliminary data.</text>
</comment>
<reference evidence="1" key="1">
    <citation type="journal article" date="2020" name="mSystems">
        <title>Genome- and Community-Level Interaction Insights into Carbon Utilization and Element Cycling Functions of Hydrothermarchaeota in Hydrothermal Sediment.</title>
        <authorList>
            <person name="Zhou Z."/>
            <person name="Liu Y."/>
            <person name="Xu W."/>
            <person name="Pan J."/>
            <person name="Luo Z.H."/>
            <person name="Li M."/>
        </authorList>
    </citation>
    <scope>NUCLEOTIDE SEQUENCE [LARGE SCALE GENOMIC DNA]</scope>
    <source>
        <strain evidence="1">SpSt-1088</strain>
    </source>
</reference>
<dbReference type="EMBL" id="DRXW01000252">
    <property type="protein sequence ID" value="HHR34117.1"/>
    <property type="molecule type" value="Genomic_DNA"/>
</dbReference>
<sequence length="186" mass="22249">MNIEREKKYLIDEETAIQLKEKSLYVIGAIQWYMDDCTFFGKKSGCRIRHTFDKNGNEEWIIATKGDLKEDFTREEEESNITASYEIYDLLYLKPVVAKLRYFLMYEPAEIVLDEFIQLDKPYNVPVKYLVEIETHEDFETFEKLFNLNNPLSIEEFRKYINKNIAIVSQLRTQEIIETVKKELMK</sequence>
<gene>
    <name evidence="1" type="ORF">ENM46_04120</name>
</gene>
<proteinExistence type="predicted"/>
<dbReference type="SUPFAM" id="SSF55154">
    <property type="entry name" value="CYTH-like phosphatases"/>
    <property type="match status" value="1"/>
</dbReference>
<evidence type="ECO:0000313" key="1">
    <source>
        <dbReference type="EMBL" id="HHR34117.1"/>
    </source>
</evidence>
<name>A0A7C5U350_9BACT</name>
<dbReference type="InterPro" id="IPR033469">
    <property type="entry name" value="CYTH-like_dom_sf"/>
</dbReference>
<accession>A0A7C5U350</accession>
<dbReference type="Gene3D" id="2.40.320.10">
    <property type="entry name" value="Hypothetical Protein Pfu-838710-001"/>
    <property type="match status" value="1"/>
</dbReference>
<dbReference type="AlphaFoldDB" id="A0A7C5U350"/>
<evidence type="ECO:0008006" key="2">
    <source>
        <dbReference type="Google" id="ProtNLM"/>
    </source>
</evidence>